<evidence type="ECO:0000256" key="6">
    <source>
        <dbReference type="SAM" id="Phobius"/>
    </source>
</evidence>
<evidence type="ECO:0000256" key="7">
    <source>
        <dbReference type="SAM" id="SignalP"/>
    </source>
</evidence>
<dbReference type="GO" id="GO:0004252">
    <property type="term" value="F:serine-type endopeptidase activity"/>
    <property type="evidence" value="ECO:0007669"/>
    <property type="project" value="InterPro"/>
</dbReference>
<keyword evidence="4 6" id="KW-0472">Membrane</keyword>
<evidence type="ECO:0000256" key="4">
    <source>
        <dbReference type="ARBA" id="ARBA00023136"/>
    </source>
</evidence>
<proteinExistence type="predicted"/>
<evidence type="ECO:0000256" key="5">
    <source>
        <dbReference type="SAM" id="MobiDB-lite"/>
    </source>
</evidence>
<protein>
    <recommendedName>
        <fullName evidence="8">Peptidase S54 rhomboid domain-containing protein</fullName>
    </recommendedName>
</protein>
<keyword evidence="2 6" id="KW-0812">Transmembrane</keyword>
<feature type="transmembrane region" description="Helical" evidence="6">
    <location>
        <begin position="141"/>
        <end position="158"/>
    </location>
</feature>
<evidence type="ECO:0000313" key="9">
    <source>
        <dbReference type="EMBL" id="CAH0367790.1"/>
    </source>
</evidence>
<feature type="region of interest" description="Disordered" evidence="5">
    <location>
        <begin position="260"/>
        <end position="287"/>
    </location>
</feature>
<evidence type="ECO:0000259" key="8">
    <source>
        <dbReference type="Pfam" id="PF01694"/>
    </source>
</evidence>
<dbReference type="Pfam" id="PF01694">
    <property type="entry name" value="Rhomboid"/>
    <property type="match status" value="1"/>
</dbReference>
<dbReference type="Proteomes" id="UP000789595">
    <property type="component" value="Unassembled WGS sequence"/>
</dbReference>
<name>A0A8J2SAM1_9STRA</name>
<dbReference type="InterPro" id="IPR022764">
    <property type="entry name" value="Peptidase_S54_rhomboid_dom"/>
</dbReference>
<sequence length="287" mass="30374">MMRRAALVAVLLVARACARQPSQRCTKVRALQPSQRCRKIHAGGANNAFSDWQRSFRRDAPITYALAASHLLTFVASTRPKLRHSIVGHAVCCRRALQMRRFHALAAHAIVTGTPSQLGFGLLALYLVAKPVETSAGSQRFARFALASIIAGGCATAVSQSLGASGGVTGSGALVYACGCVFILKNPTSPVHLFYVARPFQASHVGAALVAWDSLMAVCGHPGSAAHLGGALAGWVFHRYGLLAPRSRFSVRHYSHQQVRPPPSSVVQPLPPAPDAATAGGLFEPQT</sequence>
<organism evidence="9 10">
    <name type="scientific">Pelagomonas calceolata</name>
    <dbReference type="NCBI Taxonomy" id="35677"/>
    <lineage>
        <taxon>Eukaryota</taxon>
        <taxon>Sar</taxon>
        <taxon>Stramenopiles</taxon>
        <taxon>Ochrophyta</taxon>
        <taxon>Pelagophyceae</taxon>
        <taxon>Pelagomonadales</taxon>
        <taxon>Pelagomonadaceae</taxon>
        <taxon>Pelagomonas</taxon>
    </lineage>
</organism>
<keyword evidence="7" id="KW-0732">Signal</keyword>
<feature type="compositionally biased region" description="Pro residues" evidence="5">
    <location>
        <begin position="260"/>
        <end position="274"/>
    </location>
</feature>
<comment type="caution">
    <text evidence="9">The sequence shown here is derived from an EMBL/GenBank/DDBJ whole genome shotgun (WGS) entry which is preliminary data.</text>
</comment>
<accession>A0A8J2SAM1</accession>
<reference evidence="9" key="1">
    <citation type="submission" date="2021-11" db="EMBL/GenBank/DDBJ databases">
        <authorList>
            <consortium name="Genoscope - CEA"/>
            <person name="William W."/>
        </authorList>
    </citation>
    <scope>NUCLEOTIDE SEQUENCE</scope>
</reference>
<feature type="transmembrane region" description="Helical" evidence="6">
    <location>
        <begin position="105"/>
        <end position="129"/>
    </location>
</feature>
<evidence type="ECO:0000256" key="2">
    <source>
        <dbReference type="ARBA" id="ARBA00022692"/>
    </source>
</evidence>
<evidence type="ECO:0000256" key="3">
    <source>
        <dbReference type="ARBA" id="ARBA00022989"/>
    </source>
</evidence>
<feature type="transmembrane region" description="Helical" evidence="6">
    <location>
        <begin position="164"/>
        <end position="184"/>
    </location>
</feature>
<dbReference type="EMBL" id="CAKKNE010000002">
    <property type="protein sequence ID" value="CAH0367790.1"/>
    <property type="molecule type" value="Genomic_DNA"/>
</dbReference>
<feature type="chain" id="PRO_5035231564" description="Peptidase S54 rhomboid domain-containing protein" evidence="7">
    <location>
        <begin position="19"/>
        <end position="287"/>
    </location>
</feature>
<comment type="subcellular location">
    <subcellularLocation>
        <location evidence="1">Membrane</location>
        <topology evidence="1">Multi-pass membrane protein</topology>
    </subcellularLocation>
</comment>
<dbReference type="GO" id="GO:0016020">
    <property type="term" value="C:membrane"/>
    <property type="evidence" value="ECO:0007669"/>
    <property type="project" value="UniProtKB-SubCell"/>
</dbReference>
<feature type="domain" description="Peptidase S54 rhomboid" evidence="8">
    <location>
        <begin position="105"/>
        <end position="238"/>
    </location>
</feature>
<gene>
    <name evidence="9" type="ORF">PECAL_2P08290</name>
</gene>
<dbReference type="SUPFAM" id="SSF144091">
    <property type="entry name" value="Rhomboid-like"/>
    <property type="match status" value="1"/>
</dbReference>
<evidence type="ECO:0000313" key="10">
    <source>
        <dbReference type="Proteomes" id="UP000789595"/>
    </source>
</evidence>
<dbReference type="InterPro" id="IPR035952">
    <property type="entry name" value="Rhomboid-like_sf"/>
</dbReference>
<dbReference type="AlphaFoldDB" id="A0A8J2SAM1"/>
<dbReference type="Gene3D" id="1.20.1540.10">
    <property type="entry name" value="Rhomboid-like"/>
    <property type="match status" value="1"/>
</dbReference>
<evidence type="ECO:0000256" key="1">
    <source>
        <dbReference type="ARBA" id="ARBA00004141"/>
    </source>
</evidence>
<feature type="signal peptide" evidence="7">
    <location>
        <begin position="1"/>
        <end position="18"/>
    </location>
</feature>
<keyword evidence="10" id="KW-1185">Reference proteome</keyword>
<keyword evidence="3 6" id="KW-1133">Transmembrane helix</keyword>